<evidence type="ECO:0000313" key="2">
    <source>
        <dbReference type="Proteomes" id="UP001054854"/>
    </source>
</evidence>
<organism evidence="1 2">
    <name type="scientific">Streptomyces hygroscopicus</name>
    <dbReference type="NCBI Taxonomy" id="1912"/>
    <lineage>
        <taxon>Bacteria</taxon>
        <taxon>Bacillati</taxon>
        <taxon>Actinomycetota</taxon>
        <taxon>Actinomycetes</taxon>
        <taxon>Kitasatosporales</taxon>
        <taxon>Streptomycetaceae</taxon>
        <taxon>Streptomyces</taxon>
        <taxon>Streptomyces violaceusniger group</taxon>
    </lineage>
</organism>
<comment type="caution">
    <text evidence="1">The sequence shown here is derived from an EMBL/GenBank/DDBJ whole genome shotgun (WGS) entry which is preliminary data.</text>
</comment>
<keyword evidence="2" id="KW-1185">Reference proteome</keyword>
<dbReference type="EMBL" id="BNEK01000005">
    <property type="protein sequence ID" value="GHJ33517.1"/>
    <property type="molecule type" value="Genomic_DNA"/>
</dbReference>
<protein>
    <submittedName>
        <fullName evidence="1">Uncharacterized protein</fullName>
    </submittedName>
</protein>
<proteinExistence type="predicted"/>
<name>A0ABQ3UD40_STRHY</name>
<reference evidence="1" key="1">
    <citation type="submission" date="2024-05" db="EMBL/GenBank/DDBJ databases">
        <title>Whole genome shotgun sequence of Streptomyces hygroscopicus NBRC 113678.</title>
        <authorList>
            <person name="Komaki H."/>
            <person name="Tamura T."/>
        </authorList>
    </citation>
    <scope>NUCLEOTIDE SEQUENCE</scope>
    <source>
        <strain evidence="1">N11-34</strain>
    </source>
</reference>
<evidence type="ECO:0000313" key="1">
    <source>
        <dbReference type="EMBL" id="GHJ33517.1"/>
    </source>
</evidence>
<sequence>MQHLRRRLVELRLSGIAPEDLRVEVLDGGAHVHLFLLSREGPDGPGAFKDRTVMDGTVMDGTVMDGTFTDGTFTDRGEAPGHRGD</sequence>
<dbReference type="Proteomes" id="UP001054854">
    <property type="component" value="Unassembled WGS sequence"/>
</dbReference>
<gene>
    <name evidence="1" type="ORF">TPA0910_79500</name>
</gene>
<accession>A0ABQ3UD40</accession>